<dbReference type="GO" id="GO:0006352">
    <property type="term" value="P:DNA-templated transcription initiation"/>
    <property type="evidence" value="ECO:0007669"/>
    <property type="project" value="InterPro"/>
</dbReference>
<keyword evidence="5" id="KW-0804">Transcription</keyword>
<sequence>MTTWTTTGGPDSAAIPRVRPAPGSASSAADADEVVARRLDDVVRDHLPGLLRYATVLTGDGHVAADLVQEVLLRAHVRWTRIALMARPDLYLRRMVTNEHLSWRRRWHVRTIHATTDDVLAARLAPQADHAQHVVEDDAMWRRLTELPPRQRAVLVLRYYEGLDDAEIADVLGTSGATVRSHASRALATLRQTTRPTDLSTPPETS</sequence>
<dbReference type="EMBL" id="BONK01000002">
    <property type="protein sequence ID" value="GIG19896.1"/>
    <property type="molecule type" value="Genomic_DNA"/>
</dbReference>
<evidence type="ECO:0000259" key="7">
    <source>
        <dbReference type="Pfam" id="PF04542"/>
    </source>
</evidence>
<evidence type="ECO:0008006" key="11">
    <source>
        <dbReference type="Google" id="ProtNLM"/>
    </source>
</evidence>
<dbReference type="InterPro" id="IPR013325">
    <property type="entry name" value="RNA_pol_sigma_r2"/>
</dbReference>
<comment type="similarity">
    <text evidence="1">Belongs to the sigma-70 factor family. ECF subfamily.</text>
</comment>
<dbReference type="NCBIfam" id="TIGR02937">
    <property type="entry name" value="sigma70-ECF"/>
    <property type="match status" value="1"/>
</dbReference>
<dbReference type="InterPro" id="IPR013324">
    <property type="entry name" value="RNA_pol_sigma_r3/r4-like"/>
</dbReference>
<dbReference type="Gene3D" id="1.10.10.10">
    <property type="entry name" value="Winged helix-like DNA-binding domain superfamily/Winged helix DNA-binding domain"/>
    <property type="match status" value="1"/>
</dbReference>
<keyword evidence="3" id="KW-0731">Sigma factor</keyword>
<dbReference type="Proteomes" id="UP000632740">
    <property type="component" value="Unassembled WGS sequence"/>
</dbReference>
<dbReference type="CDD" id="cd06171">
    <property type="entry name" value="Sigma70_r4"/>
    <property type="match status" value="1"/>
</dbReference>
<dbReference type="GO" id="GO:0016987">
    <property type="term" value="F:sigma factor activity"/>
    <property type="evidence" value="ECO:0007669"/>
    <property type="project" value="UniProtKB-KW"/>
</dbReference>
<dbReference type="PANTHER" id="PTHR43133:SF50">
    <property type="entry name" value="ECF RNA POLYMERASE SIGMA FACTOR SIGM"/>
    <property type="match status" value="1"/>
</dbReference>
<organism evidence="9 10">
    <name type="scientific">Cellulomonas chitinilytica</name>
    <dbReference type="NCBI Taxonomy" id="398759"/>
    <lineage>
        <taxon>Bacteria</taxon>
        <taxon>Bacillati</taxon>
        <taxon>Actinomycetota</taxon>
        <taxon>Actinomycetes</taxon>
        <taxon>Micrococcales</taxon>
        <taxon>Cellulomonadaceae</taxon>
        <taxon>Cellulomonas</taxon>
    </lineage>
</organism>
<evidence type="ECO:0000256" key="4">
    <source>
        <dbReference type="ARBA" id="ARBA00023125"/>
    </source>
</evidence>
<evidence type="ECO:0000313" key="9">
    <source>
        <dbReference type="EMBL" id="GIG19896.1"/>
    </source>
</evidence>
<dbReference type="InterPro" id="IPR007627">
    <property type="entry name" value="RNA_pol_sigma70_r2"/>
</dbReference>
<dbReference type="Pfam" id="PF04542">
    <property type="entry name" value="Sigma70_r2"/>
    <property type="match status" value="1"/>
</dbReference>
<dbReference type="InterPro" id="IPR039425">
    <property type="entry name" value="RNA_pol_sigma-70-like"/>
</dbReference>
<reference evidence="9" key="1">
    <citation type="submission" date="2021-01" db="EMBL/GenBank/DDBJ databases">
        <title>Whole genome shotgun sequence of Cellulomonas chitinilytica NBRC 110799.</title>
        <authorList>
            <person name="Komaki H."/>
            <person name="Tamura T."/>
        </authorList>
    </citation>
    <scope>NUCLEOTIDE SEQUENCE</scope>
    <source>
        <strain evidence="9">NBRC 110799</strain>
    </source>
</reference>
<feature type="compositionally biased region" description="Low complexity" evidence="6">
    <location>
        <begin position="16"/>
        <end position="29"/>
    </location>
</feature>
<evidence type="ECO:0000256" key="2">
    <source>
        <dbReference type="ARBA" id="ARBA00023015"/>
    </source>
</evidence>
<dbReference type="SUPFAM" id="SSF88946">
    <property type="entry name" value="Sigma2 domain of RNA polymerase sigma factors"/>
    <property type="match status" value="1"/>
</dbReference>
<dbReference type="InterPro" id="IPR014284">
    <property type="entry name" value="RNA_pol_sigma-70_dom"/>
</dbReference>
<accession>A0A919TZY8</accession>
<dbReference type="Gene3D" id="1.10.1740.10">
    <property type="match status" value="1"/>
</dbReference>
<dbReference type="AlphaFoldDB" id="A0A919TZY8"/>
<evidence type="ECO:0000256" key="5">
    <source>
        <dbReference type="ARBA" id="ARBA00023163"/>
    </source>
</evidence>
<gene>
    <name evidence="9" type="ORF">Cch01nite_06200</name>
</gene>
<dbReference type="InterPro" id="IPR036388">
    <property type="entry name" value="WH-like_DNA-bd_sf"/>
</dbReference>
<comment type="caution">
    <text evidence="9">The sequence shown here is derived from an EMBL/GenBank/DDBJ whole genome shotgun (WGS) entry which is preliminary data.</text>
</comment>
<dbReference type="RefSeq" id="WP_203748472.1">
    <property type="nucleotide sequence ID" value="NZ_BONK01000002.1"/>
</dbReference>
<protein>
    <recommendedName>
        <fullName evidence="11">SigE family RNA polymerase sigma factor</fullName>
    </recommendedName>
</protein>
<dbReference type="PANTHER" id="PTHR43133">
    <property type="entry name" value="RNA POLYMERASE ECF-TYPE SIGMA FACTO"/>
    <property type="match status" value="1"/>
</dbReference>
<dbReference type="SUPFAM" id="SSF88659">
    <property type="entry name" value="Sigma3 and sigma4 domains of RNA polymerase sigma factors"/>
    <property type="match status" value="1"/>
</dbReference>
<evidence type="ECO:0000256" key="3">
    <source>
        <dbReference type="ARBA" id="ARBA00023082"/>
    </source>
</evidence>
<name>A0A919TZY8_9CELL</name>
<proteinExistence type="inferred from homology"/>
<evidence type="ECO:0000259" key="8">
    <source>
        <dbReference type="Pfam" id="PF08281"/>
    </source>
</evidence>
<evidence type="ECO:0000256" key="6">
    <source>
        <dbReference type="SAM" id="MobiDB-lite"/>
    </source>
</evidence>
<keyword evidence="4" id="KW-0238">DNA-binding</keyword>
<dbReference type="Pfam" id="PF08281">
    <property type="entry name" value="Sigma70_r4_2"/>
    <property type="match status" value="1"/>
</dbReference>
<keyword evidence="10" id="KW-1185">Reference proteome</keyword>
<keyword evidence="2" id="KW-0805">Transcription regulation</keyword>
<dbReference type="GO" id="GO:0003677">
    <property type="term" value="F:DNA binding"/>
    <property type="evidence" value="ECO:0007669"/>
    <property type="project" value="UniProtKB-KW"/>
</dbReference>
<feature type="domain" description="RNA polymerase sigma-70 region 2" evidence="7">
    <location>
        <begin position="43"/>
        <end position="106"/>
    </location>
</feature>
<feature type="region of interest" description="Disordered" evidence="6">
    <location>
        <begin position="1"/>
        <end position="29"/>
    </location>
</feature>
<evidence type="ECO:0000256" key="1">
    <source>
        <dbReference type="ARBA" id="ARBA00010641"/>
    </source>
</evidence>
<feature type="domain" description="RNA polymerase sigma factor 70 region 4 type 2" evidence="8">
    <location>
        <begin position="139"/>
        <end position="190"/>
    </location>
</feature>
<evidence type="ECO:0000313" key="10">
    <source>
        <dbReference type="Proteomes" id="UP000632740"/>
    </source>
</evidence>
<dbReference type="InterPro" id="IPR013249">
    <property type="entry name" value="RNA_pol_sigma70_r4_t2"/>
</dbReference>